<dbReference type="GO" id="GO:0016758">
    <property type="term" value="F:hexosyltransferase activity"/>
    <property type="evidence" value="ECO:0007669"/>
    <property type="project" value="InterPro"/>
</dbReference>
<reference evidence="3 4" key="1">
    <citation type="submission" date="2020-12" db="EMBL/GenBank/DDBJ databases">
        <title>FDA dAtabase for Regulatory Grade micrObial Sequences (FDA-ARGOS): Supporting development and validation of Infectious Disease Dx tests.</title>
        <authorList>
            <person name="Sproer C."/>
            <person name="Gronow S."/>
            <person name="Severitt S."/>
            <person name="Schroder I."/>
            <person name="Tallon L."/>
            <person name="Sadzewicz L."/>
            <person name="Zhao X."/>
            <person name="Boylan J."/>
            <person name="Ott S."/>
            <person name="Bowen H."/>
            <person name="Vavikolanu K."/>
            <person name="Mehta A."/>
            <person name="Aluvathingal J."/>
            <person name="Nadendla S."/>
            <person name="Lowell S."/>
            <person name="Myers T."/>
            <person name="Yan Y."/>
            <person name="Sichtig H."/>
        </authorList>
    </citation>
    <scope>NUCLEOTIDE SEQUENCE [LARGE SCALE GENOMIC DNA]</scope>
    <source>
        <strain evidence="3 4">FDAARGOS_990</strain>
    </source>
</reference>
<feature type="compositionally biased region" description="Pro residues" evidence="1">
    <location>
        <begin position="357"/>
        <end position="367"/>
    </location>
</feature>
<feature type="compositionally biased region" description="Low complexity" evidence="1">
    <location>
        <begin position="344"/>
        <end position="356"/>
    </location>
</feature>
<dbReference type="AlphaFoldDB" id="A0A7T4DL01"/>
<gene>
    <name evidence="3" type="ORF">I6H47_05480</name>
</gene>
<name>A0A7T4DL01_9MICO</name>
<dbReference type="Pfam" id="PF04101">
    <property type="entry name" value="Glyco_tran_28_C"/>
    <property type="match status" value="1"/>
</dbReference>
<evidence type="ECO:0000259" key="2">
    <source>
        <dbReference type="Pfam" id="PF04101"/>
    </source>
</evidence>
<evidence type="ECO:0000256" key="1">
    <source>
        <dbReference type="SAM" id="MobiDB-lite"/>
    </source>
</evidence>
<organism evidence="3 4">
    <name type="scientific">Brevibacterium casei</name>
    <dbReference type="NCBI Taxonomy" id="33889"/>
    <lineage>
        <taxon>Bacteria</taxon>
        <taxon>Bacillati</taxon>
        <taxon>Actinomycetota</taxon>
        <taxon>Actinomycetes</taxon>
        <taxon>Micrococcales</taxon>
        <taxon>Brevibacteriaceae</taxon>
        <taxon>Brevibacterium</taxon>
    </lineage>
</organism>
<proteinExistence type="predicted"/>
<dbReference type="RefSeq" id="WP_198500403.1">
    <property type="nucleotide sequence ID" value="NZ_CP065989.1"/>
</dbReference>
<dbReference type="SUPFAM" id="SSF53756">
    <property type="entry name" value="UDP-Glycosyltransferase/glycogen phosphorylase"/>
    <property type="match status" value="1"/>
</dbReference>
<dbReference type="Gene3D" id="3.40.50.2000">
    <property type="entry name" value="Glycogen Phosphorylase B"/>
    <property type="match status" value="1"/>
</dbReference>
<evidence type="ECO:0000313" key="3">
    <source>
        <dbReference type="EMBL" id="QQB15394.1"/>
    </source>
</evidence>
<feature type="domain" description="Glycosyl transferase family 28 C-terminal" evidence="2">
    <location>
        <begin position="229"/>
        <end position="283"/>
    </location>
</feature>
<dbReference type="Proteomes" id="UP000595374">
    <property type="component" value="Chromosome"/>
</dbReference>
<sequence length="376" mass="38898">MIGWYVHHHGHGHLRRMIAVLPHLDDDVIVFSSLPRPSALPTPRSGSVTWVQLEPDTAPGVDPADPTAGGSLHWVPTNITGHAQRLATIAGYAPELTAMVVDVSCEVAMLSRLLGLRVVVVAQAGERTDVAHRRCFELAEAIIVPLPAPTVRTGQAYAAAVPHAFRFSATTRFTGGISATRPVPSEGARAGCLLLGSRGGSTLDGDAFAALRAGSRHSWSAVGLDDATWTADILPRLRAARVVLSNAGLGAIADVMSARTPAIFVPQTRPFGEQDANGVLLRTLGFPVLAGSDVGPDLDDVLAEAADREFPWEAWQIGGAAERAAEVIDGVSQPPTRVAGGAGRSLAAPSAASPTGPSTPPSTPTPTPTAASVPGD</sequence>
<evidence type="ECO:0000313" key="4">
    <source>
        <dbReference type="Proteomes" id="UP000595374"/>
    </source>
</evidence>
<protein>
    <recommendedName>
        <fullName evidence="2">Glycosyl transferase family 28 C-terminal domain-containing protein</fullName>
    </recommendedName>
</protein>
<dbReference type="InterPro" id="IPR007235">
    <property type="entry name" value="Glyco_trans_28_C"/>
</dbReference>
<dbReference type="EMBL" id="CP065989">
    <property type="protein sequence ID" value="QQB15394.1"/>
    <property type="molecule type" value="Genomic_DNA"/>
</dbReference>
<accession>A0A7T4DL01</accession>
<feature type="region of interest" description="Disordered" evidence="1">
    <location>
        <begin position="331"/>
        <end position="376"/>
    </location>
</feature>